<reference evidence="1 2" key="1">
    <citation type="journal article" date="2019" name="Nat. Ecol. Evol.">
        <title>Megaphylogeny resolves global patterns of mushroom evolution.</title>
        <authorList>
            <person name="Varga T."/>
            <person name="Krizsan K."/>
            <person name="Foldi C."/>
            <person name="Dima B."/>
            <person name="Sanchez-Garcia M."/>
            <person name="Sanchez-Ramirez S."/>
            <person name="Szollosi G.J."/>
            <person name="Szarkandi J.G."/>
            <person name="Papp V."/>
            <person name="Albert L."/>
            <person name="Andreopoulos W."/>
            <person name="Angelini C."/>
            <person name="Antonin V."/>
            <person name="Barry K.W."/>
            <person name="Bougher N.L."/>
            <person name="Buchanan P."/>
            <person name="Buyck B."/>
            <person name="Bense V."/>
            <person name="Catcheside P."/>
            <person name="Chovatia M."/>
            <person name="Cooper J."/>
            <person name="Damon W."/>
            <person name="Desjardin D."/>
            <person name="Finy P."/>
            <person name="Geml J."/>
            <person name="Haridas S."/>
            <person name="Hughes K."/>
            <person name="Justo A."/>
            <person name="Karasinski D."/>
            <person name="Kautmanova I."/>
            <person name="Kiss B."/>
            <person name="Kocsube S."/>
            <person name="Kotiranta H."/>
            <person name="LaButti K.M."/>
            <person name="Lechner B.E."/>
            <person name="Liimatainen K."/>
            <person name="Lipzen A."/>
            <person name="Lukacs Z."/>
            <person name="Mihaltcheva S."/>
            <person name="Morgado L.N."/>
            <person name="Niskanen T."/>
            <person name="Noordeloos M.E."/>
            <person name="Ohm R.A."/>
            <person name="Ortiz-Santana B."/>
            <person name="Ovrebo C."/>
            <person name="Racz N."/>
            <person name="Riley R."/>
            <person name="Savchenko A."/>
            <person name="Shiryaev A."/>
            <person name="Soop K."/>
            <person name="Spirin V."/>
            <person name="Szebenyi C."/>
            <person name="Tomsovsky M."/>
            <person name="Tulloss R.E."/>
            <person name="Uehling J."/>
            <person name="Grigoriev I.V."/>
            <person name="Vagvolgyi C."/>
            <person name="Papp T."/>
            <person name="Martin F.M."/>
            <person name="Miettinen O."/>
            <person name="Hibbett D.S."/>
            <person name="Nagy L.G."/>
        </authorList>
    </citation>
    <scope>NUCLEOTIDE SEQUENCE [LARGE SCALE GENOMIC DNA]</scope>
    <source>
        <strain evidence="1 2">NL-1719</strain>
    </source>
</reference>
<evidence type="ECO:0000313" key="1">
    <source>
        <dbReference type="EMBL" id="TFK68845.1"/>
    </source>
</evidence>
<name>A0ACD3ASQ5_9AGAR</name>
<dbReference type="Proteomes" id="UP000308600">
    <property type="component" value="Unassembled WGS sequence"/>
</dbReference>
<proteinExistence type="predicted"/>
<sequence length="215" mass="23020">MLAFTFSLLLPLVVAFVGARKVTPSRAGTQWVDTWASMLQLTEPQNLPSTPYNSSTAVFVNSTIRQTVHTSIGGDQIRIRISNAFGTTDLPITAVTVALPAGGQAGVGAIQPSTLQTVTFSGGSSFVIPNGALALNPLYDSGDYLHPSVAGYQAIANAFPLDIFSRFSGGVSRMSYLFYVLYHSPYGYSSGLLVHFQGRRVAVRRSGSKPELPWD</sequence>
<evidence type="ECO:0000313" key="2">
    <source>
        <dbReference type="Proteomes" id="UP000308600"/>
    </source>
</evidence>
<keyword evidence="2" id="KW-1185">Reference proteome</keyword>
<dbReference type="EMBL" id="ML208343">
    <property type="protein sequence ID" value="TFK68845.1"/>
    <property type="molecule type" value="Genomic_DNA"/>
</dbReference>
<protein>
    <submittedName>
        <fullName evidence="1">Uncharacterized protein</fullName>
    </submittedName>
</protein>
<gene>
    <name evidence="1" type="ORF">BDN72DRAFT_858143</name>
</gene>
<organism evidence="1 2">
    <name type="scientific">Pluteus cervinus</name>
    <dbReference type="NCBI Taxonomy" id="181527"/>
    <lineage>
        <taxon>Eukaryota</taxon>
        <taxon>Fungi</taxon>
        <taxon>Dikarya</taxon>
        <taxon>Basidiomycota</taxon>
        <taxon>Agaricomycotina</taxon>
        <taxon>Agaricomycetes</taxon>
        <taxon>Agaricomycetidae</taxon>
        <taxon>Agaricales</taxon>
        <taxon>Pluteineae</taxon>
        <taxon>Pluteaceae</taxon>
        <taxon>Pluteus</taxon>
    </lineage>
</organism>
<accession>A0ACD3ASQ5</accession>